<evidence type="ECO:0000313" key="2">
    <source>
        <dbReference type="WBParaSite" id="nRc.2.0.1.t34699-RA"/>
    </source>
</evidence>
<evidence type="ECO:0000313" key="1">
    <source>
        <dbReference type="Proteomes" id="UP000887565"/>
    </source>
</evidence>
<dbReference type="Proteomes" id="UP000887565">
    <property type="component" value="Unplaced"/>
</dbReference>
<organism evidence="1 2">
    <name type="scientific">Romanomermis culicivorax</name>
    <name type="common">Nematode worm</name>
    <dbReference type="NCBI Taxonomy" id="13658"/>
    <lineage>
        <taxon>Eukaryota</taxon>
        <taxon>Metazoa</taxon>
        <taxon>Ecdysozoa</taxon>
        <taxon>Nematoda</taxon>
        <taxon>Enoplea</taxon>
        <taxon>Dorylaimia</taxon>
        <taxon>Mermithida</taxon>
        <taxon>Mermithoidea</taxon>
        <taxon>Mermithidae</taxon>
        <taxon>Romanomermis</taxon>
    </lineage>
</organism>
<dbReference type="AlphaFoldDB" id="A0A915K8K4"/>
<accession>A0A915K8K4</accession>
<dbReference type="WBParaSite" id="nRc.2.0.1.t34699-RA">
    <property type="protein sequence ID" value="nRc.2.0.1.t34699-RA"/>
    <property type="gene ID" value="nRc.2.0.1.g34699"/>
</dbReference>
<sequence length="244" mass="27459">LDVIPAALPLCSVTGNEKLIFILGSQALYCSNKFWKIFNPNSDLNGKCNLVREGGSFPVVSRNSRDLNLWMMCDSGNKLVIEICQIHIGCVPYAELMEYTSSDYGTPCKTMARKLKSKLFWSVFIGPNAKCDLSSMLTDILSKDNTGKDQHLHILSDLDERPPPPPTTSMHESIFACRHGIYENVFYNASGAPTHCVIHFAHQHRGKCLPVHKLIDVISREALLPYKVNSLEDNTIEYRRFILV</sequence>
<reference evidence="2" key="1">
    <citation type="submission" date="2022-11" db="UniProtKB">
        <authorList>
            <consortium name="WormBaseParasite"/>
        </authorList>
    </citation>
    <scope>IDENTIFICATION</scope>
</reference>
<protein>
    <submittedName>
        <fullName evidence="2">Uncharacterized protein</fullName>
    </submittedName>
</protein>
<name>A0A915K8K4_ROMCU</name>
<proteinExistence type="predicted"/>
<keyword evidence="1" id="KW-1185">Reference proteome</keyword>